<protein>
    <recommendedName>
        <fullName evidence="6">Bifunctional inhibitor/plant lipid transfer protein/seed storage helical domain-containing protein</fullName>
    </recommendedName>
</protein>
<keyword evidence="2" id="KW-0732">Signal</keyword>
<dbReference type="AlphaFoldDB" id="A0ABD1STZ8"/>
<organism evidence="3 5">
    <name type="scientific">Abeliophyllum distichum</name>
    <dbReference type="NCBI Taxonomy" id="126358"/>
    <lineage>
        <taxon>Eukaryota</taxon>
        <taxon>Viridiplantae</taxon>
        <taxon>Streptophyta</taxon>
        <taxon>Embryophyta</taxon>
        <taxon>Tracheophyta</taxon>
        <taxon>Spermatophyta</taxon>
        <taxon>Magnoliopsida</taxon>
        <taxon>eudicotyledons</taxon>
        <taxon>Gunneridae</taxon>
        <taxon>Pentapetalae</taxon>
        <taxon>asterids</taxon>
        <taxon>lamiids</taxon>
        <taxon>Lamiales</taxon>
        <taxon>Oleaceae</taxon>
        <taxon>Forsythieae</taxon>
        <taxon>Abeliophyllum</taxon>
    </lineage>
</organism>
<gene>
    <name evidence="4" type="ORF">Adt_16246</name>
    <name evidence="3" type="ORF">Adt_19807</name>
</gene>
<sequence>MNRAITLKFILFAVLLVLYPGTESQWVRRPPPLPINPHPLCASQYALVNHACATLPFTPIPPPSLLSSSPSDGSIHRHRHRHGHRHTRGGHKEARGEHDCCRWLRELDSICVCDLLVHLPPFLSRPIHNYTIIVDESCDVTFQCGSSWVRV</sequence>
<evidence type="ECO:0008006" key="6">
    <source>
        <dbReference type="Google" id="ProtNLM"/>
    </source>
</evidence>
<comment type="caution">
    <text evidence="3">The sequence shown here is derived from an EMBL/GenBank/DDBJ whole genome shotgun (WGS) entry which is preliminary data.</text>
</comment>
<dbReference type="EMBL" id="JBFOLK010000006">
    <property type="protein sequence ID" value="KAL2504186.1"/>
    <property type="molecule type" value="Genomic_DNA"/>
</dbReference>
<feature type="compositionally biased region" description="Basic residues" evidence="1">
    <location>
        <begin position="76"/>
        <end position="89"/>
    </location>
</feature>
<evidence type="ECO:0000313" key="3">
    <source>
        <dbReference type="EMBL" id="KAL2504186.1"/>
    </source>
</evidence>
<feature type="region of interest" description="Disordered" evidence="1">
    <location>
        <begin position="68"/>
        <end position="91"/>
    </location>
</feature>
<feature type="signal peptide" evidence="2">
    <location>
        <begin position="1"/>
        <end position="24"/>
    </location>
</feature>
<keyword evidence="5" id="KW-1185">Reference proteome</keyword>
<dbReference type="EMBL" id="JBFOLK010000005">
    <property type="protein sequence ID" value="KAL2510646.1"/>
    <property type="molecule type" value="Genomic_DNA"/>
</dbReference>
<evidence type="ECO:0000313" key="5">
    <source>
        <dbReference type="Proteomes" id="UP001604336"/>
    </source>
</evidence>
<evidence type="ECO:0000313" key="4">
    <source>
        <dbReference type="EMBL" id="KAL2510646.1"/>
    </source>
</evidence>
<dbReference type="Proteomes" id="UP001604336">
    <property type="component" value="Unassembled WGS sequence"/>
</dbReference>
<evidence type="ECO:0000256" key="1">
    <source>
        <dbReference type="SAM" id="MobiDB-lite"/>
    </source>
</evidence>
<proteinExistence type="predicted"/>
<reference evidence="3" key="2">
    <citation type="submission" date="2024-07" db="EMBL/GenBank/DDBJ databases">
        <title>Two chromosome-level genome assemblies of Korean endemic species Abeliophyllum distichum and Forsythia ovata (Oleaceae).</title>
        <authorList>
            <person name="Mun J.H."/>
        </authorList>
    </citation>
    <scope>NUCLEOTIDE SEQUENCE</scope>
    <source>
        <strain evidence="3">KNKB198505000391</strain>
        <tissue evidence="3">Leaf</tissue>
    </source>
</reference>
<evidence type="ECO:0000256" key="2">
    <source>
        <dbReference type="SAM" id="SignalP"/>
    </source>
</evidence>
<name>A0ABD1STZ8_9LAMI</name>
<feature type="chain" id="PRO_5044723552" description="Bifunctional inhibitor/plant lipid transfer protein/seed storage helical domain-containing protein" evidence="2">
    <location>
        <begin position="25"/>
        <end position="151"/>
    </location>
</feature>
<reference evidence="5" key="1">
    <citation type="submission" date="2024-07" db="EMBL/GenBank/DDBJ databases">
        <title>Two chromosome-level genome assemblies of Korean endemic species Abeliophyllum distichum and Forsythia ovata (Oleaceae).</title>
        <authorList>
            <person name="Jang H."/>
        </authorList>
    </citation>
    <scope>NUCLEOTIDE SEQUENCE [LARGE SCALE GENOMIC DNA]</scope>
</reference>
<dbReference type="PANTHER" id="PTHR34377:SF3">
    <property type="entry name" value="TETRATRICOPEPTIDE REPEAT (TPR)-LIKE SUPERFAMILY PROTEIN"/>
    <property type="match status" value="1"/>
</dbReference>
<dbReference type="PANTHER" id="PTHR34377">
    <property type="entry name" value="TETRATRICOPEPTIDE REPEAT (TPR)-LIKE SUPERFAMILY PROTEIN"/>
    <property type="match status" value="1"/>
</dbReference>
<accession>A0ABD1STZ8</accession>